<dbReference type="AlphaFoldDB" id="A0A8E2JPF5"/>
<dbReference type="PANTHER" id="PTHR23225:SF2">
    <property type="entry name" value="AT09679P-RELATED"/>
    <property type="match status" value="1"/>
</dbReference>
<feature type="compositionally biased region" description="Low complexity" evidence="1">
    <location>
        <begin position="306"/>
        <end position="317"/>
    </location>
</feature>
<feature type="compositionally biased region" description="Basic and acidic residues" evidence="1">
    <location>
        <begin position="207"/>
        <end position="217"/>
    </location>
</feature>
<dbReference type="Proteomes" id="UP000250140">
    <property type="component" value="Unassembled WGS sequence"/>
</dbReference>
<feature type="region of interest" description="Disordered" evidence="1">
    <location>
        <begin position="82"/>
        <end position="120"/>
    </location>
</feature>
<evidence type="ECO:0000256" key="1">
    <source>
        <dbReference type="SAM" id="MobiDB-lite"/>
    </source>
</evidence>
<dbReference type="GO" id="GO:0003700">
    <property type="term" value="F:DNA-binding transcription factor activity"/>
    <property type="evidence" value="ECO:0007669"/>
    <property type="project" value="InterPro"/>
</dbReference>
<gene>
    <name evidence="2" type="ORF">AOQ84DRAFT_115532</name>
</gene>
<feature type="compositionally biased region" description="Polar residues" evidence="1">
    <location>
        <begin position="82"/>
        <end position="98"/>
    </location>
</feature>
<proteinExistence type="predicted"/>
<name>A0A8E2JPF5_9PEZI</name>
<feature type="compositionally biased region" description="Basic and acidic residues" evidence="1">
    <location>
        <begin position="228"/>
        <end position="251"/>
    </location>
</feature>
<dbReference type="EMBL" id="KV750474">
    <property type="protein sequence ID" value="OCL04547.1"/>
    <property type="molecule type" value="Genomic_DNA"/>
</dbReference>
<feature type="compositionally biased region" description="Basic residues" evidence="1">
    <location>
        <begin position="295"/>
        <end position="305"/>
    </location>
</feature>
<accession>A0A8E2JPF5</accession>
<feature type="compositionally biased region" description="Low complexity" evidence="1">
    <location>
        <begin position="324"/>
        <end position="343"/>
    </location>
</feature>
<dbReference type="Gene3D" id="3.30.160.60">
    <property type="entry name" value="Classic Zinc Finger"/>
    <property type="match status" value="1"/>
</dbReference>
<dbReference type="PANTHER" id="PTHR23225">
    <property type="entry name" value="ZINC FINGER PROTEIN"/>
    <property type="match status" value="1"/>
</dbReference>
<feature type="compositionally biased region" description="Acidic residues" evidence="1">
    <location>
        <begin position="531"/>
        <end position="547"/>
    </location>
</feature>
<evidence type="ECO:0000313" key="3">
    <source>
        <dbReference type="Proteomes" id="UP000250140"/>
    </source>
</evidence>
<organism evidence="2 3">
    <name type="scientific">Glonium stellatum</name>
    <dbReference type="NCBI Taxonomy" id="574774"/>
    <lineage>
        <taxon>Eukaryota</taxon>
        <taxon>Fungi</taxon>
        <taxon>Dikarya</taxon>
        <taxon>Ascomycota</taxon>
        <taxon>Pezizomycotina</taxon>
        <taxon>Dothideomycetes</taxon>
        <taxon>Pleosporomycetidae</taxon>
        <taxon>Gloniales</taxon>
        <taxon>Gloniaceae</taxon>
        <taxon>Glonium</taxon>
    </lineage>
</organism>
<feature type="compositionally biased region" description="Low complexity" evidence="1">
    <location>
        <begin position="285"/>
        <end position="294"/>
    </location>
</feature>
<keyword evidence="3" id="KW-1185">Reference proteome</keyword>
<protein>
    <recommendedName>
        <fullName evidence="4">C2H2-type domain-containing protein</fullName>
    </recommendedName>
</protein>
<feature type="compositionally biased region" description="Basic and acidic residues" evidence="1">
    <location>
        <begin position="517"/>
        <end position="530"/>
    </location>
</feature>
<evidence type="ECO:0008006" key="4">
    <source>
        <dbReference type="Google" id="ProtNLM"/>
    </source>
</evidence>
<feature type="region of interest" description="Disordered" evidence="1">
    <location>
        <begin position="162"/>
        <end position="343"/>
    </location>
</feature>
<feature type="compositionally biased region" description="Acidic residues" evidence="1">
    <location>
        <begin position="197"/>
        <end position="206"/>
    </location>
</feature>
<feature type="region of interest" description="Disordered" evidence="1">
    <location>
        <begin position="517"/>
        <end position="556"/>
    </location>
</feature>
<dbReference type="OrthoDB" id="5388486at2759"/>
<reference evidence="2 3" key="1">
    <citation type="journal article" date="2016" name="Nat. Commun.">
        <title>Ectomycorrhizal ecology is imprinted in the genome of the dominant symbiotic fungus Cenococcum geophilum.</title>
        <authorList>
            <consortium name="DOE Joint Genome Institute"/>
            <person name="Peter M."/>
            <person name="Kohler A."/>
            <person name="Ohm R.A."/>
            <person name="Kuo A."/>
            <person name="Krutzmann J."/>
            <person name="Morin E."/>
            <person name="Arend M."/>
            <person name="Barry K.W."/>
            <person name="Binder M."/>
            <person name="Choi C."/>
            <person name="Clum A."/>
            <person name="Copeland A."/>
            <person name="Grisel N."/>
            <person name="Haridas S."/>
            <person name="Kipfer T."/>
            <person name="LaButti K."/>
            <person name="Lindquist E."/>
            <person name="Lipzen A."/>
            <person name="Maire R."/>
            <person name="Meier B."/>
            <person name="Mihaltcheva S."/>
            <person name="Molinier V."/>
            <person name="Murat C."/>
            <person name="Poggeler S."/>
            <person name="Quandt C.A."/>
            <person name="Sperisen C."/>
            <person name="Tritt A."/>
            <person name="Tisserant E."/>
            <person name="Crous P.W."/>
            <person name="Henrissat B."/>
            <person name="Nehls U."/>
            <person name="Egli S."/>
            <person name="Spatafora J.W."/>
            <person name="Grigoriev I.V."/>
            <person name="Martin F.M."/>
        </authorList>
    </citation>
    <scope>NUCLEOTIDE SEQUENCE [LARGE SCALE GENOMIC DNA]</scope>
    <source>
        <strain evidence="2 3">CBS 207.34</strain>
    </source>
</reference>
<sequence length="556" mass="62714">MECLHVFNDIPQIHFAQDGPLDSGYGWPAFGGDLNQTNYSRQPATKSITVFGQEIPREENHTQEMTSMQRFLEWPERPTFAYSYNDSNGSRGNQFQNPHLDHNQSYEPQPPYPVLGRSRQCSPNETILSASTSTASWSASPHDELRSSSMYAQYQARSPSEFGHRMSFPEQPHVTSCPNELPPGGGSCALREIQFSPDEEAEPSVEEYERPDMRIEYGYEQEGGCGKMEADSDRYHDREDTGLDHSVREAESVQPVVPEEDASDEDYRPASGSSPTIRRNRRRASNSSNSSGNKNTHKRGLHGRKTSTASNAANSNKVNKKTRSNGSTSSGGPSGNGNSSNAARPFPCPLAPYSCASTFASKNEWKRHVSTQHIRLGYWRCDLCPVAVDSNNSTTVYYNDFNRKDLFTQHLRRMHAAPAHQSAHSNREYQVTEENLPEHQGRCYKRLRSAPPRSTCLFCTRQFSGSGSWDDRMEHVGRHLEKERKAGGAPIDIKDWHEDVVLKEWLISERLIEADRNGNWRLGDGKPQRESDEEDGDEDVEDEDDEEMNRSIKLGA</sequence>
<evidence type="ECO:0000313" key="2">
    <source>
        <dbReference type="EMBL" id="OCL04547.1"/>
    </source>
</evidence>
<dbReference type="InterPro" id="IPR039970">
    <property type="entry name" value="TF_Grauzone"/>
</dbReference>